<dbReference type="Pfam" id="PF05192">
    <property type="entry name" value="MutS_III"/>
    <property type="match status" value="1"/>
</dbReference>
<comment type="function">
    <text evidence="8 9">This protein is involved in the repair of mismatches in DNA. It is possible that it carries out the mismatch recognition step. This protein has a weak ATPase activity.</text>
</comment>
<dbReference type="EMBL" id="FXTM01000028">
    <property type="protein sequence ID" value="SMO76632.1"/>
    <property type="molecule type" value="Genomic_DNA"/>
</dbReference>
<dbReference type="RefSeq" id="WP_142936163.1">
    <property type="nucleotide sequence ID" value="NZ_FXTM01000028.1"/>
</dbReference>
<name>A0A521DYD3_9BACT</name>
<evidence type="ECO:0000256" key="2">
    <source>
        <dbReference type="ARBA" id="ARBA00021982"/>
    </source>
</evidence>
<evidence type="ECO:0000256" key="7">
    <source>
        <dbReference type="ARBA" id="ARBA00023204"/>
    </source>
</evidence>
<dbReference type="PIRSF" id="PIRSF037677">
    <property type="entry name" value="DNA_mis_repair_Msh6"/>
    <property type="match status" value="1"/>
</dbReference>
<dbReference type="PANTHER" id="PTHR11361:SF34">
    <property type="entry name" value="DNA MISMATCH REPAIR PROTEIN MSH1, MITOCHONDRIAL"/>
    <property type="match status" value="1"/>
</dbReference>
<dbReference type="Pfam" id="PF01624">
    <property type="entry name" value="MutS_I"/>
    <property type="match status" value="1"/>
</dbReference>
<dbReference type="SMART" id="SM00533">
    <property type="entry name" value="MUTSd"/>
    <property type="match status" value="1"/>
</dbReference>
<dbReference type="Gene3D" id="3.40.50.300">
    <property type="entry name" value="P-loop containing nucleotide triphosphate hydrolases"/>
    <property type="match status" value="1"/>
</dbReference>
<dbReference type="Gene3D" id="1.10.1420.10">
    <property type="match status" value="2"/>
</dbReference>
<evidence type="ECO:0000313" key="12">
    <source>
        <dbReference type="EMBL" id="SMO76632.1"/>
    </source>
</evidence>
<dbReference type="SUPFAM" id="SSF52540">
    <property type="entry name" value="P-loop containing nucleoside triphosphate hydrolases"/>
    <property type="match status" value="1"/>
</dbReference>
<dbReference type="FunFam" id="3.40.50.300:FF:000870">
    <property type="entry name" value="MutS protein homolog 4"/>
    <property type="match status" value="1"/>
</dbReference>
<dbReference type="Pfam" id="PF05188">
    <property type="entry name" value="MutS_II"/>
    <property type="match status" value="1"/>
</dbReference>
<accession>A0A521DYD3</accession>
<dbReference type="InterPro" id="IPR027417">
    <property type="entry name" value="P-loop_NTPase"/>
</dbReference>
<comment type="similarity">
    <text evidence="1 9 10">Belongs to the DNA mismatch repair MutS family.</text>
</comment>
<dbReference type="Pfam" id="PF05190">
    <property type="entry name" value="MutS_IV"/>
    <property type="match status" value="1"/>
</dbReference>
<dbReference type="GO" id="GO:0005524">
    <property type="term" value="F:ATP binding"/>
    <property type="evidence" value="ECO:0007669"/>
    <property type="project" value="UniProtKB-UniRule"/>
</dbReference>
<dbReference type="SUPFAM" id="SSF48334">
    <property type="entry name" value="DNA repair protein MutS, domain III"/>
    <property type="match status" value="1"/>
</dbReference>
<dbReference type="InterPro" id="IPR007696">
    <property type="entry name" value="DNA_mismatch_repair_MutS_core"/>
</dbReference>
<evidence type="ECO:0000256" key="6">
    <source>
        <dbReference type="ARBA" id="ARBA00023125"/>
    </source>
</evidence>
<evidence type="ECO:0000256" key="1">
    <source>
        <dbReference type="ARBA" id="ARBA00006271"/>
    </source>
</evidence>
<dbReference type="GO" id="GO:0140664">
    <property type="term" value="F:ATP-dependent DNA damage sensor activity"/>
    <property type="evidence" value="ECO:0007669"/>
    <property type="project" value="InterPro"/>
</dbReference>
<evidence type="ECO:0000256" key="9">
    <source>
        <dbReference type="HAMAP-Rule" id="MF_00096"/>
    </source>
</evidence>
<dbReference type="FunFam" id="3.40.1170.10:FF:000001">
    <property type="entry name" value="DNA mismatch repair protein MutS"/>
    <property type="match status" value="1"/>
</dbReference>
<proteinExistence type="inferred from homology"/>
<dbReference type="NCBIfam" id="TIGR01070">
    <property type="entry name" value="mutS1"/>
    <property type="match status" value="1"/>
</dbReference>
<dbReference type="GO" id="GO:0005829">
    <property type="term" value="C:cytosol"/>
    <property type="evidence" value="ECO:0007669"/>
    <property type="project" value="TreeGrafter"/>
</dbReference>
<keyword evidence="7 9" id="KW-0234">DNA repair</keyword>
<evidence type="ECO:0000256" key="8">
    <source>
        <dbReference type="ARBA" id="ARBA00024647"/>
    </source>
</evidence>
<evidence type="ECO:0000313" key="13">
    <source>
        <dbReference type="Proteomes" id="UP000317315"/>
    </source>
</evidence>
<sequence length="851" mass="97710">MAAKRKVTPALKQYLELKEKYRDAILMFRMGDFYEMFFEDAEVASRELEIALTRRSFGKGGDKAPMCGVPHHAVEGYIAKLVRKGYKVAICEQLEEPKPGKKVVERGVVRVITPGTYFEDEAEDRFLMAIYPKGDLFSAAWTEISSGDTFFSTLNREELQSLIVKFKPKEVIVPQKFDTSVLIEIYPDLVVNEKEEEFFDENLKTVETNVKEELKVLGALNNFIRETQIEFVPKLKAPRRYTGEKFIYFDPHTQRNLELVEPFYDKLSSATLFNVLNRTETGMGRRLLKFWILHPLKDKGKIEKRLDAVEELTNSFFLADELRSELKKVYDVERLLTKITSGIATPKDVSALRNSLRVFPNIKKIISEFRTELLSEISQNFDDLYDVYCEIDRVLVDNPPFTSREGGLVRKGVNEELDKLRDIKENGEKILKEIEERERRKTGIQSLKIGFNNVFGYYIEVSKANLHLVPKDYIRKQTLVNAERFITPELKEFEEKILSAQERIEKIEYEIFTELRKFITENSHRISKSAEQIAVLDVLLSLSKVAQERNYVKPEVTDGFEIEIDEGRHPVLEKLLEDEFIPNNTRLNREERVLIITGPNMGGKSVFLRQTALITAMAQMGSFVPAKRARIGIVDRIFTRVGAADNLSKGLSTFMMEMVETANILKNATERSLVILDEIGRGTSTYDGMSIARSVVEYLANKVGAKTLFATHYHELTELEGEILGVKNYHVEVVEVDGRVVFTHKLIPGASEKSYGIHVAEIAGLPKEVVERAKEILNELENKELKVDYELPLFKVAEERRVNYEERELPTELKRLVEELLKIEISTTTPLEALIILSRLKELAKTTKIES</sequence>
<dbReference type="CDD" id="cd03284">
    <property type="entry name" value="ABC_MutS1"/>
    <property type="match status" value="1"/>
</dbReference>
<protein>
    <recommendedName>
        <fullName evidence="2 9">DNA mismatch repair protein MutS</fullName>
    </recommendedName>
</protein>
<dbReference type="OrthoDB" id="9802448at2"/>
<evidence type="ECO:0000256" key="5">
    <source>
        <dbReference type="ARBA" id="ARBA00022840"/>
    </source>
</evidence>
<dbReference type="InterPro" id="IPR016151">
    <property type="entry name" value="DNA_mismatch_repair_MutS_N"/>
</dbReference>
<dbReference type="Pfam" id="PF00488">
    <property type="entry name" value="MutS_V"/>
    <property type="match status" value="1"/>
</dbReference>
<gene>
    <name evidence="9" type="primary">mutS</name>
    <name evidence="12" type="ORF">SAMN06269117_12813</name>
</gene>
<dbReference type="InterPro" id="IPR017261">
    <property type="entry name" value="DNA_mismatch_repair_MutS/MSH"/>
</dbReference>
<dbReference type="InterPro" id="IPR007695">
    <property type="entry name" value="DNA_mismatch_repair_MutS-lik_N"/>
</dbReference>
<dbReference type="InterPro" id="IPR007861">
    <property type="entry name" value="DNA_mismatch_repair_MutS_clamp"/>
</dbReference>
<dbReference type="InterPro" id="IPR007860">
    <property type="entry name" value="DNA_mmatch_repair_MutS_con_dom"/>
</dbReference>
<keyword evidence="4 9" id="KW-0227">DNA damage</keyword>
<dbReference type="GO" id="GO:0006298">
    <property type="term" value="P:mismatch repair"/>
    <property type="evidence" value="ECO:0007669"/>
    <property type="project" value="UniProtKB-UniRule"/>
</dbReference>
<dbReference type="InterPro" id="IPR000432">
    <property type="entry name" value="DNA_mismatch_repair_MutS_C"/>
</dbReference>
<keyword evidence="5 9" id="KW-0067">ATP-binding</keyword>
<dbReference type="GO" id="GO:0030983">
    <property type="term" value="F:mismatched DNA binding"/>
    <property type="evidence" value="ECO:0007669"/>
    <property type="project" value="InterPro"/>
</dbReference>
<keyword evidence="6 9" id="KW-0238">DNA-binding</keyword>
<dbReference type="FunFam" id="1.10.1420.10:FF:000001">
    <property type="entry name" value="DNA mismatch repair protein MutS"/>
    <property type="match status" value="1"/>
</dbReference>
<dbReference type="Gene3D" id="3.30.420.110">
    <property type="entry name" value="MutS, connector domain"/>
    <property type="match status" value="1"/>
</dbReference>
<feature type="binding site" evidence="9">
    <location>
        <begin position="598"/>
        <end position="605"/>
    </location>
    <ligand>
        <name>ATP</name>
        <dbReference type="ChEBI" id="CHEBI:30616"/>
    </ligand>
</feature>
<dbReference type="InterPro" id="IPR045076">
    <property type="entry name" value="MutS"/>
</dbReference>
<dbReference type="InterPro" id="IPR036187">
    <property type="entry name" value="DNA_mismatch_repair_MutS_sf"/>
</dbReference>
<dbReference type="Proteomes" id="UP000317315">
    <property type="component" value="Unassembled WGS sequence"/>
</dbReference>
<dbReference type="GO" id="GO:0003684">
    <property type="term" value="F:damaged DNA binding"/>
    <property type="evidence" value="ECO:0007669"/>
    <property type="project" value="UniProtKB-UniRule"/>
</dbReference>
<evidence type="ECO:0000256" key="10">
    <source>
        <dbReference type="RuleBase" id="RU003756"/>
    </source>
</evidence>
<keyword evidence="13" id="KW-1185">Reference proteome</keyword>
<evidence type="ECO:0000256" key="3">
    <source>
        <dbReference type="ARBA" id="ARBA00022741"/>
    </source>
</evidence>
<dbReference type="SUPFAM" id="SSF55271">
    <property type="entry name" value="DNA repair protein MutS, domain I"/>
    <property type="match status" value="1"/>
</dbReference>
<dbReference type="Gene3D" id="3.40.1170.10">
    <property type="entry name" value="DNA repair protein MutS, domain I"/>
    <property type="match status" value="1"/>
</dbReference>
<reference evidence="12 13" key="1">
    <citation type="submission" date="2017-05" db="EMBL/GenBank/DDBJ databases">
        <authorList>
            <person name="Varghese N."/>
            <person name="Submissions S."/>
        </authorList>
    </citation>
    <scope>NUCLEOTIDE SEQUENCE [LARGE SCALE GENOMIC DNA]</scope>
    <source>
        <strain evidence="12 13">DSM 16304</strain>
    </source>
</reference>
<organism evidence="12 13">
    <name type="scientific">Balnearium lithotrophicum</name>
    <dbReference type="NCBI Taxonomy" id="223788"/>
    <lineage>
        <taxon>Bacteria</taxon>
        <taxon>Pseudomonadati</taxon>
        <taxon>Aquificota</taxon>
        <taxon>Aquificia</taxon>
        <taxon>Desulfurobacteriales</taxon>
        <taxon>Desulfurobacteriaceae</taxon>
        <taxon>Balnearium</taxon>
    </lineage>
</organism>
<dbReference type="AlphaFoldDB" id="A0A521DYD3"/>
<dbReference type="PROSITE" id="PS00486">
    <property type="entry name" value="DNA_MISMATCH_REPAIR_2"/>
    <property type="match status" value="1"/>
</dbReference>
<dbReference type="NCBIfam" id="NF003810">
    <property type="entry name" value="PRK05399.1"/>
    <property type="match status" value="1"/>
</dbReference>
<keyword evidence="3 9" id="KW-0547">Nucleotide-binding</keyword>
<dbReference type="HAMAP" id="MF_00096">
    <property type="entry name" value="MutS"/>
    <property type="match status" value="1"/>
</dbReference>
<dbReference type="SMART" id="SM00534">
    <property type="entry name" value="MUTSac"/>
    <property type="match status" value="1"/>
</dbReference>
<feature type="domain" description="DNA mismatch repair proteins mutS family" evidence="11">
    <location>
        <begin position="672"/>
        <end position="688"/>
    </location>
</feature>
<dbReference type="InterPro" id="IPR036678">
    <property type="entry name" value="MutS_con_dom_sf"/>
</dbReference>
<evidence type="ECO:0000259" key="11">
    <source>
        <dbReference type="PROSITE" id="PS00486"/>
    </source>
</evidence>
<dbReference type="PANTHER" id="PTHR11361">
    <property type="entry name" value="DNA MISMATCH REPAIR PROTEIN MUTS FAMILY MEMBER"/>
    <property type="match status" value="1"/>
</dbReference>
<dbReference type="InterPro" id="IPR005748">
    <property type="entry name" value="DNA_mismatch_repair_MutS"/>
</dbReference>
<dbReference type="SUPFAM" id="SSF53150">
    <property type="entry name" value="DNA repair protein MutS, domain II"/>
    <property type="match status" value="1"/>
</dbReference>
<evidence type="ECO:0000256" key="4">
    <source>
        <dbReference type="ARBA" id="ARBA00022763"/>
    </source>
</evidence>